<organism evidence="1 3">
    <name type="scientific">Pseudomonas helleri</name>
    <dbReference type="NCBI Taxonomy" id="1608996"/>
    <lineage>
        <taxon>Bacteria</taxon>
        <taxon>Pseudomonadati</taxon>
        <taxon>Pseudomonadota</taxon>
        <taxon>Gammaproteobacteria</taxon>
        <taxon>Pseudomonadales</taxon>
        <taxon>Pseudomonadaceae</taxon>
        <taxon>Pseudomonas</taxon>
    </lineage>
</organism>
<dbReference type="Pfam" id="PF07963">
    <property type="entry name" value="N_methyl"/>
    <property type="match status" value="1"/>
</dbReference>
<protein>
    <submittedName>
        <fullName evidence="1">Pilus assembly protein PilW</fullName>
    </submittedName>
</protein>
<accession>A0A0J6IFB4</accession>
<sequence>MTRRNAGFGLIELLIALGLGVLLMSGATQVFLSARETYLAQYAAAIAQEDARFVLSKIAQEIRMIGMFGCLSADSIINAPAVFQTPVSWQGAAGSRSWRFVSGDVGLQGTRPDWTVVSDCKRYAQAYAGQPGPLEPGETAFALRNVVYWFENGQLKTGPGKAVLLDNVAAFEVTFGVASSAAGASVQRYEQSPSSLASIRSLKIALTLRDPKARVKDQTYHLVVALRNRLG</sequence>
<dbReference type="AlphaFoldDB" id="A0A0J6IFB4"/>
<dbReference type="Proteomes" id="UP000489190">
    <property type="component" value="Unassembled WGS sequence"/>
</dbReference>
<gene>
    <name evidence="2" type="ORF">GHO39_03980</name>
    <name evidence="1" type="ORF">GHO40_07975</name>
</gene>
<evidence type="ECO:0000313" key="4">
    <source>
        <dbReference type="Proteomes" id="UP000489190"/>
    </source>
</evidence>
<dbReference type="InterPro" id="IPR012902">
    <property type="entry name" value="N_methyl_site"/>
</dbReference>
<reference evidence="3 4" key="1">
    <citation type="submission" date="2019-10" db="EMBL/GenBank/DDBJ databases">
        <title>Evaluation of single-gene subtyping targets for Pseudomonas.</title>
        <authorList>
            <person name="Reichler S.J."/>
            <person name="Orsi R.H."/>
            <person name="Wiedmann M."/>
            <person name="Martin N.H."/>
            <person name="Murphy S.I."/>
        </authorList>
    </citation>
    <scope>NUCLEOTIDE SEQUENCE [LARGE SCALE GENOMIC DNA]</scope>
    <source>
        <strain evidence="2 4">FSL R10-3254</strain>
        <strain evidence="1 3">FSL R10-3257</strain>
    </source>
</reference>
<dbReference type="RefSeq" id="WP_048367361.1">
    <property type="nucleotide sequence ID" value="NZ_JYLD01000002.1"/>
</dbReference>
<evidence type="ECO:0000313" key="3">
    <source>
        <dbReference type="Proteomes" id="UP000441404"/>
    </source>
</evidence>
<dbReference type="OrthoDB" id="5296662at2"/>
<evidence type="ECO:0000313" key="2">
    <source>
        <dbReference type="EMBL" id="MQT88300.1"/>
    </source>
</evidence>
<dbReference type="STRING" id="1608996.TU84_04100"/>
<dbReference type="EMBL" id="WIWJ01000011">
    <property type="protein sequence ID" value="MQT46661.1"/>
    <property type="molecule type" value="Genomic_DNA"/>
</dbReference>
<evidence type="ECO:0000313" key="1">
    <source>
        <dbReference type="EMBL" id="MQT46661.1"/>
    </source>
</evidence>
<dbReference type="Proteomes" id="UP000441404">
    <property type="component" value="Unassembled WGS sequence"/>
</dbReference>
<proteinExistence type="predicted"/>
<name>A0A0J6IFB4_9PSED</name>
<comment type="caution">
    <text evidence="1">The sequence shown here is derived from an EMBL/GenBank/DDBJ whole genome shotgun (WGS) entry which is preliminary data.</text>
</comment>
<dbReference type="EMBL" id="WIWI01000008">
    <property type="protein sequence ID" value="MQT88300.1"/>
    <property type="molecule type" value="Genomic_DNA"/>
</dbReference>